<keyword evidence="4" id="KW-1185">Reference proteome</keyword>
<feature type="transmembrane region" description="Helical" evidence="2">
    <location>
        <begin position="80"/>
        <end position="100"/>
    </location>
</feature>
<reference evidence="3" key="1">
    <citation type="journal article" date="2020" name="Phytopathology">
        <title>Genome Sequence Resources of Colletotrichum truncatum, C. plurivorum, C. musicola, and C. sojae: Four Species Pathogenic to Soybean (Glycine max).</title>
        <authorList>
            <person name="Rogerio F."/>
            <person name="Boufleur T.R."/>
            <person name="Ciampi-Guillardi M."/>
            <person name="Sukno S.A."/>
            <person name="Thon M.R."/>
            <person name="Massola Junior N.S."/>
            <person name="Baroncelli R."/>
        </authorList>
    </citation>
    <scope>NUCLEOTIDE SEQUENCE</scope>
    <source>
        <strain evidence="3">LFN00145</strain>
    </source>
</reference>
<accession>A0A8H6K4K9</accession>
<organism evidence="3 4">
    <name type="scientific">Colletotrichum plurivorum</name>
    <dbReference type="NCBI Taxonomy" id="2175906"/>
    <lineage>
        <taxon>Eukaryota</taxon>
        <taxon>Fungi</taxon>
        <taxon>Dikarya</taxon>
        <taxon>Ascomycota</taxon>
        <taxon>Pezizomycotina</taxon>
        <taxon>Sordariomycetes</taxon>
        <taxon>Hypocreomycetidae</taxon>
        <taxon>Glomerellales</taxon>
        <taxon>Glomerellaceae</taxon>
        <taxon>Colletotrichum</taxon>
        <taxon>Colletotrichum orchidearum species complex</taxon>
    </lineage>
</organism>
<gene>
    <name evidence="3" type="ORF">CPLU01_10552</name>
</gene>
<evidence type="ECO:0000256" key="1">
    <source>
        <dbReference type="SAM" id="MobiDB-lite"/>
    </source>
</evidence>
<keyword evidence="2" id="KW-1133">Transmembrane helix</keyword>
<feature type="transmembrane region" description="Helical" evidence="2">
    <location>
        <begin position="159"/>
        <end position="182"/>
    </location>
</feature>
<protein>
    <submittedName>
        <fullName evidence="3">Uncharacterized protein</fullName>
    </submittedName>
</protein>
<sequence>MSASESYPLESLPSEPDAGKPPSPSPSAASIDPSQVRWLENQRSRGWEVCKIVMRAVATLLCLVVMAIVLAWYADRDSSGYYYWVMPGLSLVGAVPSFLWDLAEFLTICARHGRGITPKALIGVELVLTAFSAFGATWVAIQLQNGDVTSDHAVQLRIVVAQCVFMGVVAFVHFCLFVRACIERRREIRRRRPRVMYIPETGQTVYVVAKPFPKLPTWQSRHSTTTPSAPQSPRQLPPHPLRLEIPKSPDFFPSSPPSSPPAQTGRQVADLPSAVSAAAGIRRKPVPGLPPNIAPGDRDRHLRPNMRPPPDDYVPDEAELERMRRGDAQPQLIMPGDVDLKFATSATGMTPADGNAREGKFRMDKPVMPAFAGESSSLASSRHGGRARSL</sequence>
<feature type="transmembrane region" description="Helical" evidence="2">
    <location>
        <begin position="52"/>
        <end position="74"/>
    </location>
</feature>
<dbReference type="AlphaFoldDB" id="A0A8H6K4K9"/>
<feature type="region of interest" description="Disordered" evidence="1">
    <location>
        <begin position="1"/>
        <end position="32"/>
    </location>
</feature>
<dbReference type="EMBL" id="WIGO01000183">
    <property type="protein sequence ID" value="KAF6824952.1"/>
    <property type="molecule type" value="Genomic_DNA"/>
</dbReference>
<feature type="transmembrane region" description="Helical" evidence="2">
    <location>
        <begin position="120"/>
        <end position="139"/>
    </location>
</feature>
<evidence type="ECO:0000313" key="4">
    <source>
        <dbReference type="Proteomes" id="UP000654918"/>
    </source>
</evidence>
<keyword evidence="2" id="KW-0812">Transmembrane</keyword>
<feature type="region of interest" description="Disordered" evidence="1">
    <location>
        <begin position="371"/>
        <end position="390"/>
    </location>
</feature>
<feature type="region of interest" description="Disordered" evidence="1">
    <location>
        <begin position="217"/>
        <end position="314"/>
    </location>
</feature>
<dbReference type="Proteomes" id="UP000654918">
    <property type="component" value="Unassembled WGS sequence"/>
</dbReference>
<feature type="compositionally biased region" description="Polar residues" evidence="1">
    <location>
        <begin position="217"/>
        <end position="234"/>
    </location>
</feature>
<evidence type="ECO:0000256" key="2">
    <source>
        <dbReference type="SAM" id="Phobius"/>
    </source>
</evidence>
<proteinExistence type="predicted"/>
<keyword evidence="2" id="KW-0472">Membrane</keyword>
<evidence type="ECO:0000313" key="3">
    <source>
        <dbReference type="EMBL" id="KAF6824952.1"/>
    </source>
</evidence>
<name>A0A8H6K4K9_9PEZI</name>
<comment type="caution">
    <text evidence="3">The sequence shown here is derived from an EMBL/GenBank/DDBJ whole genome shotgun (WGS) entry which is preliminary data.</text>
</comment>
<feature type="compositionally biased region" description="Low complexity" evidence="1">
    <location>
        <begin position="1"/>
        <end position="16"/>
    </location>
</feature>